<keyword evidence="3" id="KW-0813">Transport</keyword>
<dbReference type="Pfam" id="PF25954">
    <property type="entry name" value="Beta-barrel_RND_2"/>
    <property type="match status" value="1"/>
</dbReference>
<gene>
    <name evidence="10" type="ORF">EKG38_03455</name>
</gene>
<feature type="domain" description="CusB-like beta-barrel" evidence="8">
    <location>
        <begin position="214"/>
        <end position="283"/>
    </location>
</feature>
<proteinExistence type="inferred from homology"/>
<dbReference type="Gene3D" id="2.40.50.100">
    <property type="match status" value="1"/>
</dbReference>
<dbReference type="EMBL" id="RXNU01000001">
    <property type="protein sequence ID" value="RTR40979.1"/>
    <property type="molecule type" value="Genomic_DNA"/>
</dbReference>
<dbReference type="PANTHER" id="PTHR30469:SF33">
    <property type="entry name" value="SLR1207 PROTEIN"/>
    <property type="match status" value="1"/>
</dbReference>
<protein>
    <submittedName>
        <fullName evidence="10">Efflux RND transporter periplasmic adaptor subunit</fullName>
    </submittedName>
</protein>
<evidence type="ECO:0000256" key="4">
    <source>
        <dbReference type="SAM" id="Coils"/>
    </source>
</evidence>
<dbReference type="GO" id="GO:1990281">
    <property type="term" value="C:efflux pump complex"/>
    <property type="evidence" value="ECO:0007669"/>
    <property type="project" value="TreeGrafter"/>
</dbReference>
<evidence type="ECO:0000256" key="3">
    <source>
        <dbReference type="ARBA" id="ARBA00022448"/>
    </source>
</evidence>
<feature type="region of interest" description="Disordered" evidence="5">
    <location>
        <begin position="368"/>
        <end position="387"/>
    </location>
</feature>
<comment type="subcellular location">
    <subcellularLocation>
        <location evidence="1">Cell envelope</location>
    </subcellularLocation>
</comment>
<dbReference type="InterPro" id="IPR006143">
    <property type="entry name" value="RND_pump_MFP"/>
</dbReference>
<dbReference type="Proteomes" id="UP000267448">
    <property type="component" value="Unassembled WGS sequence"/>
</dbReference>
<dbReference type="Gene3D" id="1.10.287.470">
    <property type="entry name" value="Helix hairpin bin"/>
    <property type="match status" value="1"/>
</dbReference>
<dbReference type="Pfam" id="PF25917">
    <property type="entry name" value="BSH_RND"/>
    <property type="match status" value="1"/>
</dbReference>
<feature type="domain" description="Multidrug resistance protein MdtA-like barrel-sandwich hybrid" evidence="7">
    <location>
        <begin position="73"/>
        <end position="200"/>
    </location>
</feature>
<keyword evidence="11" id="KW-1185">Reference proteome</keyword>
<reference evidence="10 11" key="1">
    <citation type="submission" date="2018-12" db="EMBL/GenBank/DDBJ databases">
        <authorList>
            <person name="Yu L."/>
        </authorList>
    </citation>
    <scope>NUCLEOTIDE SEQUENCE [LARGE SCALE GENOMIC DNA]</scope>
    <source>
        <strain evidence="10 11">HAW-EB2</strain>
    </source>
</reference>
<evidence type="ECO:0000259" key="8">
    <source>
        <dbReference type="Pfam" id="PF25954"/>
    </source>
</evidence>
<evidence type="ECO:0000259" key="9">
    <source>
        <dbReference type="Pfam" id="PF25967"/>
    </source>
</evidence>
<dbReference type="NCBIfam" id="TIGR01730">
    <property type="entry name" value="RND_mfp"/>
    <property type="match status" value="1"/>
</dbReference>
<dbReference type="InterPro" id="IPR058792">
    <property type="entry name" value="Beta-barrel_RND_2"/>
</dbReference>
<name>A0A3S0S0R7_9GAMM</name>
<comment type="similarity">
    <text evidence="2">Belongs to the membrane fusion protein (MFP) (TC 8.A.1) family.</text>
</comment>
<dbReference type="GO" id="GO:0015562">
    <property type="term" value="F:efflux transmembrane transporter activity"/>
    <property type="evidence" value="ECO:0007669"/>
    <property type="project" value="TreeGrafter"/>
</dbReference>
<evidence type="ECO:0000256" key="1">
    <source>
        <dbReference type="ARBA" id="ARBA00004196"/>
    </source>
</evidence>
<dbReference type="AlphaFoldDB" id="A0A3S0S0R7"/>
<evidence type="ECO:0000259" key="7">
    <source>
        <dbReference type="Pfam" id="PF25917"/>
    </source>
</evidence>
<sequence length="387" mass="41555">MFKTIKKPAYTALLFIFLSACGSEVETPVVNEPAKITQVQVQTLKQQTFQQNIRAFGVLEAAESVTLSTEFTSKVRKVEFKEGQQVVAGQQMLALDIEQLQMHVNQAQAQLQTASIKLKEAKFLSQRREELFTQKLVSVETVETFRSALEAAQAQFESATVSLNLAKSSLSRAHIVSPVSGLVIAKNVEVGEILVAGSPFVTIQVTDTMRVLTYVTEQEINAIQIGAQSIVTTPGVRGREYLAHIESKGGEADSMTGNFAVKLTVGNNDGLLKAGMTAITTMQGLSVGDALLLPQSAVVDRNRKHVAFKVVDNKAVLVEPVIAASLSEGGLPILDGFEVGDRVIISGLDNVVDGKTVKAVEISELMSSDELPSSPDKAVEVQPGSDN</sequence>
<evidence type="ECO:0000256" key="5">
    <source>
        <dbReference type="SAM" id="MobiDB-lite"/>
    </source>
</evidence>
<dbReference type="Gene3D" id="2.40.30.170">
    <property type="match status" value="1"/>
</dbReference>
<feature type="domain" description="Multidrug resistance protein MdtA-like C-terminal permuted SH3" evidence="9">
    <location>
        <begin position="289"/>
        <end position="349"/>
    </location>
</feature>
<organism evidence="10 11">
    <name type="scientific">Shewanella canadensis</name>
    <dbReference type="NCBI Taxonomy" id="271096"/>
    <lineage>
        <taxon>Bacteria</taxon>
        <taxon>Pseudomonadati</taxon>
        <taxon>Pseudomonadota</taxon>
        <taxon>Gammaproteobacteria</taxon>
        <taxon>Alteromonadales</taxon>
        <taxon>Shewanellaceae</taxon>
        <taxon>Shewanella</taxon>
    </lineage>
</organism>
<dbReference type="InterPro" id="IPR058627">
    <property type="entry name" value="MdtA-like_C"/>
</dbReference>
<feature type="chain" id="PRO_5018670656" evidence="6">
    <location>
        <begin position="23"/>
        <end position="387"/>
    </location>
</feature>
<dbReference type="Pfam" id="PF25967">
    <property type="entry name" value="RND-MFP_C"/>
    <property type="match status" value="1"/>
</dbReference>
<evidence type="ECO:0000313" key="11">
    <source>
        <dbReference type="Proteomes" id="UP000267448"/>
    </source>
</evidence>
<evidence type="ECO:0000313" key="10">
    <source>
        <dbReference type="EMBL" id="RTR40979.1"/>
    </source>
</evidence>
<evidence type="ECO:0000256" key="6">
    <source>
        <dbReference type="SAM" id="SignalP"/>
    </source>
</evidence>
<dbReference type="PROSITE" id="PS51257">
    <property type="entry name" value="PROKAR_LIPOPROTEIN"/>
    <property type="match status" value="1"/>
</dbReference>
<dbReference type="SUPFAM" id="SSF111369">
    <property type="entry name" value="HlyD-like secretion proteins"/>
    <property type="match status" value="1"/>
</dbReference>
<feature type="coiled-coil region" evidence="4">
    <location>
        <begin position="97"/>
        <end position="124"/>
    </location>
</feature>
<dbReference type="RefSeq" id="WP_126518663.1">
    <property type="nucleotide sequence ID" value="NZ_RXNU01000001.1"/>
</dbReference>
<keyword evidence="4" id="KW-0175">Coiled coil</keyword>
<dbReference type="OrthoDB" id="9800613at2"/>
<accession>A0A3S0S0R7</accession>
<comment type="caution">
    <text evidence="10">The sequence shown here is derived from an EMBL/GenBank/DDBJ whole genome shotgun (WGS) entry which is preliminary data.</text>
</comment>
<dbReference type="PANTHER" id="PTHR30469">
    <property type="entry name" value="MULTIDRUG RESISTANCE PROTEIN MDTA"/>
    <property type="match status" value="1"/>
</dbReference>
<keyword evidence="6" id="KW-0732">Signal</keyword>
<dbReference type="InterPro" id="IPR058625">
    <property type="entry name" value="MdtA-like_BSH"/>
</dbReference>
<dbReference type="Gene3D" id="2.40.420.20">
    <property type="match status" value="1"/>
</dbReference>
<evidence type="ECO:0000256" key="2">
    <source>
        <dbReference type="ARBA" id="ARBA00009477"/>
    </source>
</evidence>
<feature type="signal peptide" evidence="6">
    <location>
        <begin position="1"/>
        <end position="22"/>
    </location>
</feature>